<dbReference type="InterPro" id="IPR027417">
    <property type="entry name" value="P-loop_NTPase"/>
</dbReference>
<dbReference type="Gene3D" id="6.10.250.1310">
    <property type="match status" value="1"/>
</dbReference>
<reference evidence="7" key="1">
    <citation type="submission" date="2013-09" db="EMBL/GenBank/DDBJ databases">
        <title>Corchorus olitorius genome sequencing.</title>
        <authorList>
            <person name="Alam M."/>
            <person name="Haque M.S."/>
            <person name="Islam M.S."/>
            <person name="Emdad E.M."/>
            <person name="Islam M.M."/>
            <person name="Ahmed B."/>
            <person name="Halim A."/>
            <person name="Hossen Q.M.M."/>
            <person name="Hossain M.Z."/>
            <person name="Ahmed R."/>
            <person name="Khan M.M."/>
            <person name="Islam R."/>
            <person name="Rashid M.M."/>
            <person name="Khan S.A."/>
            <person name="Rahman M.S."/>
            <person name="Alam M."/>
            <person name="Yahiya A.S."/>
            <person name="Khan M.S."/>
            <person name="Azam M.S."/>
            <person name="Haque T."/>
            <person name="Lashkar M.Z.H."/>
            <person name="Akhand A.I."/>
            <person name="Morshed G."/>
            <person name="Roy S."/>
            <person name="Uddin K.S."/>
            <person name="Rabeya T."/>
            <person name="Hossain A.S."/>
            <person name="Chowdhury A."/>
            <person name="Snigdha A.R."/>
            <person name="Mortoza M.S."/>
            <person name="Matin S.A."/>
            <person name="Hoque S.M.E."/>
            <person name="Islam M.K."/>
            <person name="Roy D.K."/>
            <person name="Haider R."/>
            <person name="Moosa M.M."/>
            <person name="Elias S.M."/>
            <person name="Hasan A.M."/>
            <person name="Jahan S."/>
            <person name="Shafiuddin M."/>
            <person name="Mahmood N."/>
            <person name="Shommy N.S."/>
        </authorList>
    </citation>
    <scope>NUCLEOTIDE SEQUENCE [LARGE SCALE GENOMIC DNA]</scope>
    <source>
        <strain evidence="7">cv. O-4</strain>
    </source>
</reference>
<sequence length="1498" mass="163031">MESNSSKSGSSTKVDGASSSKVVSTTAKGSTSLSSAKTDSNCSRSSAKEIGINKVASPSHSSSGKKTSIGGSDTNDRFVSCFGKVSSSFRYEKVMLVSPQGDHGSCSINKKQVAVHEDKTSDRTRRDARRYKEWLKSTISKRKMSGNSKESSAKERCSVSDLSQLSFGGSPGEYDRYQNYVNKLLAHWHKCQNAVVYDDQADQERVMKVILFVLSLQSTTRRPSLIISKSTALSIWESEFIRVASSANIIFYNGSKDVRSSIRSLEFYNESGSIMFEILLSSYNIVAEDLDILKGIEWGAIIVDECQSSHMSRYFGQIKKLIADMRLLLVSGQIKECDADYQNMLSLLDSGYELGSDNLKKIDSYTNDYKLKDIFSQYIAFECKLRSSSFVEYWVPVQLSHLQLEQYCATLLSNSMFLSSSSKSDPVDVLRDVIISTRKCCDHPYLLDQSLESVVTKGLSAEEKLDVEIKASGKLELLDNILKETKARDLRSIGGSGRDSVGNILDDLICQRFDRACHPSIKLSAVDVVILFDSGLEPQNDIKALHRISIGSQFEEIKIFRLYSSFTVEEKILILAKEAADLLKHKVDKNESLAIAKLGLNLDCREEEVEDIYSELQSVAKEFAQCSENLEGYKKSNCSKKVCGDPRYTVQKNIPSSPNCSQSGTVHGASSKDPDESLVKKTVSSSSTRMVAGRFGSDTEHGGTGTDAIVSEEVRATCDNQQHKVSSSVVQPKYHALTSDSQELQSPLQSGTVHGASSKVPDEFLMEKTVSSSSTRKVAGHFGSGSEHGGTGTEAIGSEEVRATCNSEHGGTGTEAIGSEEARATCNSEHGGTGTEAIGSEEVRATCNSEHGGTGTEAIVSEEVRATCDNQQHKVSSSVVQPKHHALTSDSQELQSPIQPPATESATEPSEVPQVQCTAVVAGNDLMISTNATQPNEENDETDAVTSERETVSKMGHHDAAVTRLSGDSNSLEFPGTGHFLLEADINTVELNPLLCQETAVSSLLPARLSSAESNISAIPASGVQHDLSSNWHVLCQEAPVPRQASLEVLLDEPSNAPVRNSVTLLPQQPSSSTPMAESETCTENQRTTSTPLRLPNDLPCQVNTFGPISRLKSERDKEVEEICKKYDMLVRDAEMTFTKRRQDYESYCNMVYSNNVLAETLTFIFDKKAVQFAGFDSFIHLAQQPTVMLDPRIEPSLTSLGAPPPLHMFNHSPSAVVAPHFAPTVCVAESNQVCNVRAPAPHLRALNSPSMSIPPTSALHGRMPNQQIANNPPAISPNLHASALLGRMPNQQLANNLPAISPDPHLSPLQGRMPNQQLANDLPAISPDPYLSALQGRMPNQQLANNLPAISPDPYLSALQGSMPNQQQLAHNLPTISQDPHLSALQGRMSNQQLAHTQLRISPILPQGTSRLLPTETLGLHPVVAGKPVYDRYIPALELLANIGNHVSPDLQHHLRPHQNFGLPSYLPNLTDQIATDSLIVPTAAINAEPICLSDDD</sequence>
<feature type="compositionally biased region" description="Polar residues" evidence="3">
    <location>
        <begin position="653"/>
        <end position="665"/>
    </location>
</feature>
<dbReference type="GO" id="GO:0003682">
    <property type="term" value="F:chromatin binding"/>
    <property type="evidence" value="ECO:0007669"/>
    <property type="project" value="TreeGrafter"/>
</dbReference>
<feature type="region of interest" description="Disordered" evidence="3">
    <location>
        <begin position="653"/>
        <end position="705"/>
    </location>
</feature>
<dbReference type="InterPro" id="IPR038718">
    <property type="entry name" value="SNF2-like_sf"/>
</dbReference>
<dbReference type="GO" id="GO:0003677">
    <property type="term" value="F:DNA binding"/>
    <property type="evidence" value="ECO:0007669"/>
    <property type="project" value="TreeGrafter"/>
</dbReference>
<evidence type="ECO:0000313" key="6">
    <source>
        <dbReference type="EMBL" id="OMO73589.1"/>
    </source>
</evidence>
<feature type="region of interest" description="Disordered" evidence="3">
    <location>
        <begin position="1"/>
        <end position="71"/>
    </location>
</feature>
<dbReference type="SUPFAM" id="SSF52540">
    <property type="entry name" value="P-loop containing nucleoside triphosphate hydrolases"/>
    <property type="match status" value="2"/>
</dbReference>
<dbReference type="InterPro" id="IPR056882">
    <property type="entry name" value="MOM1_dom"/>
</dbReference>
<evidence type="ECO:0000259" key="5">
    <source>
        <dbReference type="Pfam" id="PF25029"/>
    </source>
</evidence>
<comment type="subcellular location">
    <subcellularLocation>
        <location evidence="1">Nucleus</location>
    </subcellularLocation>
</comment>
<feature type="region of interest" description="Disordered" evidence="3">
    <location>
        <begin position="1060"/>
        <end position="1095"/>
    </location>
</feature>
<dbReference type="InterPro" id="IPR000330">
    <property type="entry name" value="SNF2_N"/>
</dbReference>
<evidence type="ECO:0000256" key="2">
    <source>
        <dbReference type="ARBA" id="ARBA00023242"/>
    </source>
</evidence>
<dbReference type="EMBL" id="AWUE01019415">
    <property type="protein sequence ID" value="OMO73589.1"/>
    <property type="molecule type" value="Genomic_DNA"/>
</dbReference>
<feature type="compositionally biased region" description="Low complexity" evidence="3">
    <location>
        <begin position="54"/>
        <end position="71"/>
    </location>
</feature>
<feature type="domain" description="MOM1 alpha-helical" evidence="5">
    <location>
        <begin position="575"/>
        <end position="641"/>
    </location>
</feature>
<accession>A0A1R3HT52</accession>
<keyword evidence="2" id="KW-0539">Nucleus</keyword>
<comment type="caution">
    <text evidence="6">The sequence shown here is derived from an EMBL/GenBank/DDBJ whole genome shotgun (WGS) entry which is preliminary data.</text>
</comment>
<feature type="compositionally biased region" description="Basic and acidic residues" evidence="3">
    <location>
        <begin position="670"/>
        <end position="679"/>
    </location>
</feature>
<name>A0A1R3HT52_9ROSI</name>
<dbReference type="PANTHER" id="PTHR45623:SF51">
    <property type="entry name" value="DNA HELICASE CHROMATIN REGULATOR PHD FAMILY-RELATED"/>
    <property type="match status" value="1"/>
</dbReference>
<feature type="compositionally biased region" description="Polar residues" evidence="3">
    <location>
        <begin position="888"/>
        <end position="913"/>
    </location>
</feature>
<gene>
    <name evidence="6" type="ORF">COLO4_26992</name>
</gene>
<feature type="domain" description="SNF2 N-terminal" evidence="4">
    <location>
        <begin position="208"/>
        <end position="446"/>
    </location>
</feature>
<proteinExistence type="predicted"/>
<protein>
    <submittedName>
        <fullName evidence="6">SNF2-related protein</fullName>
    </submittedName>
</protein>
<dbReference type="GO" id="GO:0005524">
    <property type="term" value="F:ATP binding"/>
    <property type="evidence" value="ECO:0007669"/>
    <property type="project" value="InterPro"/>
</dbReference>
<feature type="compositionally biased region" description="Basic and acidic residues" evidence="3">
    <location>
        <begin position="946"/>
        <end position="956"/>
    </location>
</feature>
<dbReference type="GO" id="GO:0000785">
    <property type="term" value="C:chromatin"/>
    <property type="evidence" value="ECO:0007669"/>
    <property type="project" value="TreeGrafter"/>
</dbReference>
<evidence type="ECO:0000259" key="4">
    <source>
        <dbReference type="Pfam" id="PF00176"/>
    </source>
</evidence>
<dbReference type="Gene3D" id="3.40.50.10810">
    <property type="entry name" value="Tandem AAA-ATPase domain"/>
    <property type="match status" value="1"/>
</dbReference>
<dbReference type="GO" id="GO:0005634">
    <property type="term" value="C:nucleus"/>
    <property type="evidence" value="ECO:0007669"/>
    <property type="project" value="UniProtKB-SubCell"/>
</dbReference>
<dbReference type="GO" id="GO:0016887">
    <property type="term" value="F:ATP hydrolysis activity"/>
    <property type="evidence" value="ECO:0007669"/>
    <property type="project" value="TreeGrafter"/>
</dbReference>
<dbReference type="PANTHER" id="PTHR45623">
    <property type="entry name" value="CHROMODOMAIN-HELICASE-DNA-BINDING PROTEIN 3-RELATED-RELATED"/>
    <property type="match status" value="1"/>
</dbReference>
<evidence type="ECO:0000313" key="7">
    <source>
        <dbReference type="Proteomes" id="UP000187203"/>
    </source>
</evidence>
<feature type="compositionally biased region" description="Polar residues" evidence="3">
    <location>
        <begin position="17"/>
        <end position="45"/>
    </location>
</feature>
<feature type="compositionally biased region" description="Polar residues" evidence="3">
    <location>
        <begin position="1060"/>
        <end position="1092"/>
    </location>
</feature>
<dbReference type="OrthoDB" id="885191at2759"/>
<dbReference type="Proteomes" id="UP000187203">
    <property type="component" value="Unassembled WGS sequence"/>
</dbReference>
<feature type="region of interest" description="Disordered" evidence="3">
    <location>
        <begin position="929"/>
        <end position="956"/>
    </location>
</feature>
<dbReference type="GO" id="GO:0042393">
    <property type="term" value="F:histone binding"/>
    <property type="evidence" value="ECO:0007669"/>
    <property type="project" value="TreeGrafter"/>
</dbReference>
<keyword evidence="7" id="KW-1185">Reference proteome</keyword>
<feature type="region of interest" description="Disordered" evidence="3">
    <location>
        <begin position="738"/>
        <end position="841"/>
    </location>
</feature>
<dbReference type="Pfam" id="PF25029">
    <property type="entry name" value="MOM1"/>
    <property type="match status" value="1"/>
</dbReference>
<feature type="region of interest" description="Disordered" evidence="3">
    <location>
        <begin position="873"/>
        <end position="913"/>
    </location>
</feature>
<organism evidence="6 7">
    <name type="scientific">Corchorus olitorius</name>
    <dbReference type="NCBI Taxonomy" id="93759"/>
    <lineage>
        <taxon>Eukaryota</taxon>
        <taxon>Viridiplantae</taxon>
        <taxon>Streptophyta</taxon>
        <taxon>Embryophyta</taxon>
        <taxon>Tracheophyta</taxon>
        <taxon>Spermatophyta</taxon>
        <taxon>Magnoliopsida</taxon>
        <taxon>eudicotyledons</taxon>
        <taxon>Gunneridae</taxon>
        <taxon>Pentapetalae</taxon>
        <taxon>rosids</taxon>
        <taxon>malvids</taxon>
        <taxon>Malvales</taxon>
        <taxon>Malvaceae</taxon>
        <taxon>Grewioideae</taxon>
        <taxon>Apeibeae</taxon>
        <taxon>Corchorus</taxon>
    </lineage>
</organism>
<dbReference type="Gene3D" id="3.40.50.300">
    <property type="entry name" value="P-loop containing nucleotide triphosphate hydrolases"/>
    <property type="match status" value="2"/>
</dbReference>
<feature type="compositionally biased region" description="Gly residues" evidence="3">
    <location>
        <begin position="782"/>
        <end position="792"/>
    </location>
</feature>
<feature type="compositionally biased region" description="Low complexity" evidence="3">
    <location>
        <begin position="1"/>
        <end position="11"/>
    </location>
</feature>
<feature type="compositionally biased region" description="Polar residues" evidence="3">
    <location>
        <begin position="738"/>
        <end position="752"/>
    </location>
</feature>
<evidence type="ECO:0000256" key="1">
    <source>
        <dbReference type="ARBA" id="ARBA00004123"/>
    </source>
</evidence>
<dbReference type="STRING" id="93759.A0A1R3HT52"/>
<dbReference type="Pfam" id="PF00176">
    <property type="entry name" value="SNF2-rel_dom"/>
    <property type="match status" value="1"/>
</dbReference>
<dbReference type="GO" id="GO:0140658">
    <property type="term" value="F:ATP-dependent chromatin remodeler activity"/>
    <property type="evidence" value="ECO:0007669"/>
    <property type="project" value="TreeGrafter"/>
</dbReference>
<evidence type="ECO:0000256" key="3">
    <source>
        <dbReference type="SAM" id="MobiDB-lite"/>
    </source>
</evidence>